<reference evidence="5" key="1">
    <citation type="submission" date="2022-01" db="EMBL/GenBank/DDBJ databases">
        <authorList>
            <person name="King R."/>
        </authorList>
    </citation>
    <scope>NUCLEOTIDE SEQUENCE</scope>
</reference>
<evidence type="ECO:0000259" key="4">
    <source>
        <dbReference type="Pfam" id="PF03828"/>
    </source>
</evidence>
<accession>A0A9N9X4F3</accession>
<dbReference type="SUPFAM" id="SSF81631">
    <property type="entry name" value="PAP/OAS1 substrate-binding domain"/>
    <property type="match status" value="1"/>
</dbReference>
<dbReference type="EMBL" id="OU898276">
    <property type="protein sequence ID" value="CAG9826881.1"/>
    <property type="molecule type" value="Genomic_DNA"/>
</dbReference>
<evidence type="ECO:0000256" key="2">
    <source>
        <dbReference type="ARBA" id="ARBA00022723"/>
    </source>
</evidence>
<evidence type="ECO:0000313" key="5">
    <source>
        <dbReference type="EMBL" id="CAG9826881.1"/>
    </source>
</evidence>
<protein>
    <recommendedName>
        <fullName evidence="4">PAP-associated domain-containing protein</fullName>
    </recommendedName>
</protein>
<keyword evidence="2" id="KW-0479">Metal-binding</keyword>
<dbReference type="PANTHER" id="PTHR12271:SF66">
    <property type="entry name" value="TERMINAL URIDYLYLTRANSFERASE TAILOR"/>
    <property type="match status" value="1"/>
</dbReference>
<gene>
    <name evidence="5" type="ORF">DIABBA_LOCUS958</name>
</gene>
<name>A0A9N9X4F3_DIABA</name>
<evidence type="ECO:0000256" key="3">
    <source>
        <dbReference type="ARBA" id="ARBA00022842"/>
    </source>
</evidence>
<dbReference type="GO" id="GO:0046872">
    <property type="term" value="F:metal ion binding"/>
    <property type="evidence" value="ECO:0007669"/>
    <property type="project" value="UniProtKB-KW"/>
</dbReference>
<dbReference type="Gene3D" id="1.10.1410.10">
    <property type="match status" value="1"/>
</dbReference>
<dbReference type="InterPro" id="IPR002058">
    <property type="entry name" value="PAP_assoc"/>
</dbReference>
<dbReference type="AlphaFoldDB" id="A0A9N9X4F3"/>
<evidence type="ECO:0000313" key="6">
    <source>
        <dbReference type="Proteomes" id="UP001153709"/>
    </source>
</evidence>
<sequence>MDVRKPYLLPSVENLQKEPGAANIQDGWNGGFTKVAVISTHLHNSSLIDLFADFFSFYADFDYGTYVICPYLGRPFKKIDFMEPDSLPDAFKIYKNVVKNKDIMPLKLESGICIQDPFEQTRNITAVVSLKLLQNFVNLCRYGKQIVEHEKQFLFKLFYSDPPNF</sequence>
<proteinExistence type="predicted"/>
<feature type="domain" description="PAP-associated" evidence="4">
    <location>
        <begin position="47"/>
        <end position="121"/>
    </location>
</feature>
<organism evidence="5 6">
    <name type="scientific">Diabrotica balteata</name>
    <name type="common">Banded cucumber beetle</name>
    <dbReference type="NCBI Taxonomy" id="107213"/>
    <lineage>
        <taxon>Eukaryota</taxon>
        <taxon>Metazoa</taxon>
        <taxon>Ecdysozoa</taxon>
        <taxon>Arthropoda</taxon>
        <taxon>Hexapoda</taxon>
        <taxon>Insecta</taxon>
        <taxon>Pterygota</taxon>
        <taxon>Neoptera</taxon>
        <taxon>Endopterygota</taxon>
        <taxon>Coleoptera</taxon>
        <taxon>Polyphaga</taxon>
        <taxon>Cucujiformia</taxon>
        <taxon>Chrysomeloidea</taxon>
        <taxon>Chrysomelidae</taxon>
        <taxon>Galerucinae</taxon>
        <taxon>Diabroticina</taxon>
        <taxon>Diabroticites</taxon>
        <taxon>Diabrotica</taxon>
    </lineage>
</organism>
<evidence type="ECO:0000256" key="1">
    <source>
        <dbReference type="ARBA" id="ARBA00022679"/>
    </source>
</evidence>
<keyword evidence="3" id="KW-0460">Magnesium</keyword>
<dbReference type="Proteomes" id="UP001153709">
    <property type="component" value="Chromosome 1"/>
</dbReference>
<dbReference type="GO" id="GO:0031123">
    <property type="term" value="P:RNA 3'-end processing"/>
    <property type="evidence" value="ECO:0007669"/>
    <property type="project" value="TreeGrafter"/>
</dbReference>
<keyword evidence="6" id="KW-1185">Reference proteome</keyword>
<dbReference type="PANTHER" id="PTHR12271">
    <property type="entry name" value="POLY A POLYMERASE CID PAP -RELATED"/>
    <property type="match status" value="1"/>
</dbReference>
<dbReference type="Pfam" id="PF03828">
    <property type="entry name" value="PAP_assoc"/>
    <property type="match status" value="1"/>
</dbReference>
<dbReference type="GO" id="GO:0050265">
    <property type="term" value="F:RNA uridylyltransferase activity"/>
    <property type="evidence" value="ECO:0007669"/>
    <property type="project" value="TreeGrafter"/>
</dbReference>
<keyword evidence="1" id="KW-0808">Transferase</keyword>